<evidence type="ECO:0000313" key="2">
    <source>
        <dbReference type="EMBL" id="OMO60108.1"/>
    </source>
</evidence>
<organism evidence="2 3">
    <name type="scientific">Corchorus capsularis</name>
    <name type="common">Jute</name>
    <dbReference type="NCBI Taxonomy" id="210143"/>
    <lineage>
        <taxon>Eukaryota</taxon>
        <taxon>Viridiplantae</taxon>
        <taxon>Streptophyta</taxon>
        <taxon>Embryophyta</taxon>
        <taxon>Tracheophyta</taxon>
        <taxon>Spermatophyta</taxon>
        <taxon>Magnoliopsida</taxon>
        <taxon>eudicotyledons</taxon>
        <taxon>Gunneridae</taxon>
        <taxon>Pentapetalae</taxon>
        <taxon>rosids</taxon>
        <taxon>malvids</taxon>
        <taxon>Malvales</taxon>
        <taxon>Malvaceae</taxon>
        <taxon>Grewioideae</taxon>
        <taxon>Apeibeae</taxon>
        <taxon>Corchorus</taxon>
    </lineage>
</organism>
<name>A0A1R3GPR8_COCAP</name>
<comment type="caution">
    <text evidence="2">The sequence shown here is derived from an EMBL/GenBank/DDBJ whole genome shotgun (WGS) entry which is preliminary data.</text>
</comment>
<dbReference type="EMBL" id="AWWV01013765">
    <property type="protein sequence ID" value="OMO60108.1"/>
    <property type="molecule type" value="Genomic_DNA"/>
</dbReference>
<feature type="region of interest" description="Disordered" evidence="1">
    <location>
        <begin position="1"/>
        <end position="23"/>
    </location>
</feature>
<reference evidence="2 3" key="1">
    <citation type="submission" date="2013-09" db="EMBL/GenBank/DDBJ databases">
        <title>Corchorus capsularis genome sequencing.</title>
        <authorList>
            <person name="Alam M."/>
            <person name="Haque M.S."/>
            <person name="Islam M.S."/>
            <person name="Emdad E.M."/>
            <person name="Islam M.M."/>
            <person name="Ahmed B."/>
            <person name="Halim A."/>
            <person name="Hossen Q.M.M."/>
            <person name="Hossain M.Z."/>
            <person name="Ahmed R."/>
            <person name="Khan M.M."/>
            <person name="Islam R."/>
            <person name="Rashid M.M."/>
            <person name="Khan S.A."/>
            <person name="Rahman M.S."/>
            <person name="Alam M."/>
        </authorList>
    </citation>
    <scope>NUCLEOTIDE SEQUENCE [LARGE SCALE GENOMIC DNA]</scope>
    <source>
        <strain evidence="3">cv. CVL-1</strain>
        <tissue evidence="2">Whole seedling</tissue>
    </source>
</reference>
<dbReference type="AlphaFoldDB" id="A0A1R3GPR8"/>
<evidence type="ECO:0000256" key="1">
    <source>
        <dbReference type="SAM" id="MobiDB-lite"/>
    </source>
</evidence>
<keyword evidence="3" id="KW-1185">Reference proteome</keyword>
<accession>A0A1R3GPR8</accession>
<feature type="compositionally biased region" description="Basic and acidic residues" evidence="1">
    <location>
        <begin position="9"/>
        <end position="23"/>
    </location>
</feature>
<proteinExistence type="predicted"/>
<gene>
    <name evidence="2" type="ORF">CCACVL1_24397</name>
</gene>
<evidence type="ECO:0000313" key="3">
    <source>
        <dbReference type="Proteomes" id="UP000188268"/>
    </source>
</evidence>
<protein>
    <submittedName>
        <fullName evidence="2">Uncharacterized protein</fullName>
    </submittedName>
</protein>
<sequence length="23" mass="2511">MGFNGGRGLAKEGDGGRRQRDYL</sequence>
<dbReference type="Proteomes" id="UP000188268">
    <property type="component" value="Unassembled WGS sequence"/>
</dbReference>
<dbReference type="Gramene" id="OMO60108">
    <property type="protein sequence ID" value="OMO60108"/>
    <property type="gene ID" value="CCACVL1_24397"/>
</dbReference>